<comment type="caution">
    <text evidence="2">The sequence shown here is derived from an EMBL/GenBank/DDBJ whole genome shotgun (WGS) entry which is preliminary data.</text>
</comment>
<feature type="compositionally biased region" description="Basic and acidic residues" evidence="1">
    <location>
        <begin position="70"/>
        <end position="97"/>
    </location>
</feature>
<dbReference type="EMBL" id="CACRXK020016658">
    <property type="protein sequence ID" value="CAB4030139.1"/>
    <property type="molecule type" value="Genomic_DNA"/>
</dbReference>
<accession>A0A6S7LCA3</accession>
<evidence type="ECO:0000313" key="3">
    <source>
        <dbReference type="Proteomes" id="UP001152795"/>
    </source>
</evidence>
<sequence>MLKFLLVDNLMDKYGEGSTQIHKCQTCEYENKIYSGGTHITEGGSLMVYAEEDEFVCPNCDPSAADGNDSDARVPEVNDRKLENKEEKDIKEKSTTDKKIGAWKKRKSTVEKSTEIAFN</sequence>
<evidence type="ECO:0000256" key="1">
    <source>
        <dbReference type="SAM" id="MobiDB-lite"/>
    </source>
</evidence>
<dbReference type="Proteomes" id="UP001152795">
    <property type="component" value="Unassembled WGS sequence"/>
</dbReference>
<dbReference type="AlphaFoldDB" id="A0A6S7LCA3"/>
<name>A0A6S7LCA3_PARCT</name>
<keyword evidence="3" id="KW-1185">Reference proteome</keyword>
<feature type="region of interest" description="Disordered" evidence="1">
    <location>
        <begin position="61"/>
        <end position="97"/>
    </location>
</feature>
<organism evidence="2 3">
    <name type="scientific">Paramuricea clavata</name>
    <name type="common">Red gorgonian</name>
    <name type="synonym">Violescent sea-whip</name>
    <dbReference type="NCBI Taxonomy" id="317549"/>
    <lineage>
        <taxon>Eukaryota</taxon>
        <taxon>Metazoa</taxon>
        <taxon>Cnidaria</taxon>
        <taxon>Anthozoa</taxon>
        <taxon>Octocorallia</taxon>
        <taxon>Malacalcyonacea</taxon>
        <taxon>Plexauridae</taxon>
        <taxon>Paramuricea</taxon>
    </lineage>
</organism>
<proteinExistence type="predicted"/>
<gene>
    <name evidence="2" type="ORF">PACLA_8A078672</name>
</gene>
<dbReference type="OrthoDB" id="10634413at2759"/>
<reference evidence="2" key="1">
    <citation type="submission" date="2020-04" db="EMBL/GenBank/DDBJ databases">
        <authorList>
            <person name="Alioto T."/>
            <person name="Alioto T."/>
            <person name="Gomez Garrido J."/>
        </authorList>
    </citation>
    <scope>NUCLEOTIDE SEQUENCE</scope>
    <source>
        <strain evidence="2">A484AB</strain>
    </source>
</reference>
<evidence type="ECO:0000313" key="2">
    <source>
        <dbReference type="EMBL" id="CAB4030139.1"/>
    </source>
</evidence>
<protein>
    <submittedName>
        <fullName evidence="2">Uncharacterized protein</fullName>
    </submittedName>
</protein>